<evidence type="ECO:0000256" key="1">
    <source>
        <dbReference type="ARBA" id="ARBA00022723"/>
    </source>
</evidence>
<feature type="domain" description="Fibronectin type-III" evidence="8">
    <location>
        <begin position="1166"/>
        <end position="1254"/>
    </location>
</feature>
<name>A0A5N5LVA6_PANHP</name>
<evidence type="ECO:0000259" key="8">
    <source>
        <dbReference type="PROSITE" id="PS50853"/>
    </source>
</evidence>
<evidence type="ECO:0000256" key="3">
    <source>
        <dbReference type="ARBA" id="ARBA00022833"/>
    </source>
</evidence>
<feature type="domain" description="Fibronectin type-III" evidence="8">
    <location>
        <begin position="1428"/>
        <end position="1514"/>
    </location>
</feature>
<evidence type="ECO:0000256" key="4">
    <source>
        <dbReference type="PROSITE-ProRule" id="PRU00207"/>
    </source>
</evidence>
<feature type="domain" description="Fibronectin type-III" evidence="8">
    <location>
        <begin position="3869"/>
        <end position="3954"/>
    </location>
</feature>
<feature type="domain" description="Fibronectin type-III" evidence="8">
    <location>
        <begin position="2036"/>
        <end position="2123"/>
    </location>
</feature>
<dbReference type="PANTHER" id="PTHR47135">
    <property type="entry name" value="FIBRONECTIN TYPE III DOMAIN-CONTAINING PROTEIN 7"/>
    <property type="match status" value="1"/>
</dbReference>
<dbReference type="PROSITE" id="PS50853">
    <property type="entry name" value="FN3"/>
    <property type="match status" value="32"/>
</dbReference>
<evidence type="ECO:0000256" key="2">
    <source>
        <dbReference type="ARBA" id="ARBA00022771"/>
    </source>
</evidence>
<dbReference type="InterPro" id="IPR043013">
    <property type="entry name" value="Znf_TRAF_N"/>
</dbReference>
<protein>
    <recommendedName>
        <fullName evidence="11">Protein-tyrosine-phosphatase</fullName>
    </recommendedName>
</protein>
<feature type="domain" description="Fibronectin type-III" evidence="8">
    <location>
        <begin position="1949"/>
        <end position="2035"/>
    </location>
</feature>
<feature type="domain" description="Fibronectin type-III" evidence="8">
    <location>
        <begin position="557"/>
        <end position="643"/>
    </location>
</feature>
<evidence type="ECO:0000313" key="9">
    <source>
        <dbReference type="EMBL" id="KAB5546670.1"/>
    </source>
</evidence>
<dbReference type="InterPro" id="IPR015373">
    <property type="entry name" value="Interferon/interleukin_rcp_dom"/>
</dbReference>
<feature type="domain" description="Fibronectin type-III" evidence="8">
    <location>
        <begin position="3781"/>
        <end position="3868"/>
    </location>
</feature>
<dbReference type="InterPro" id="IPR036116">
    <property type="entry name" value="FN3_sf"/>
</dbReference>
<feature type="domain" description="Fibronectin type-III" evidence="8">
    <location>
        <begin position="4563"/>
        <end position="4647"/>
    </location>
</feature>
<dbReference type="Gene3D" id="1.20.1280.50">
    <property type="match status" value="1"/>
</dbReference>
<keyword evidence="2 4" id="KW-0863">Zinc-finger</keyword>
<dbReference type="Pfam" id="PF00041">
    <property type="entry name" value="fn3"/>
    <property type="match status" value="5"/>
</dbReference>
<dbReference type="InterPro" id="IPR001293">
    <property type="entry name" value="Znf_TRAF"/>
</dbReference>
<dbReference type="PROSITE" id="PS50145">
    <property type="entry name" value="ZF_TRAF"/>
    <property type="match status" value="1"/>
</dbReference>
<feature type="domain" description="Fibronectin type-III" evidence="8">
    <location>
        <begin position="1602"/>
        <end position="1689"/>
    </location>
</feature>
<feature type="domain" description="Fibronectin type-III" evidence="8">
    <location>
        <begin position="3696"/>
        <end position="3780"/>
    </location>
</feature>
<feature type="domain" description="F-box" evidence="7">
    <location>
        <begin position="5786"/>
        <end position="5840"/>
    </location>
</feature>
<feature type="domain" description="Fibronectin type-III" evidence="8">
    <location>
        <begin position="2124"/>
        <end position="2210"/>
    </location>
</feature>
<dbReference type="EMBL" id="VFJC01000017">
    <property type="protein sequence ID" value="KAB5546670.1"/>
    <property type="molecule type" value="Genomic_DNA"/>
</dbReference>
<evidence type="ECO:0000256" key="5">
    <source>
        <dbReference type="SAM" id="SignalP"/>
    </source>
</evidence>
<keyword evidence="1 4" id="KW-0479">Metal-binding</keyword>
<keyword evidence="3 4" id="KW-0862">Zinc</keyword>
<feature type="domain" description="Fibronectin type-III" evidence="8">
    <location>
        <begin position="4130"/>
        <end position="4216"/>
    </location>
</feature>
<keyword evidence="5" id="KW-0732">Signal</keyword>
<feature type="domain" description="Fibronectin type-III" evidence="8">
    <location>
        <begin position="4217"/>
        <end position="4303"/>
    </location>
</feature>
<dbReference type="InterPro" id="IPR001810">
    <property type="entry name" value="F-box_dom"/>
</dbReference>
<dbReference type="SUPFAM" id="SSF49265">
    <property type="entry name" value="Fibronectin type III"/>
    <property type="match status" value="35"/>
</dbReference>
<feature type="domain" description="Fibronectin type-III" evidence="8">
    <location>
        <begin position="2211"/>
        <end position="2297"/>
    </location>
</feature>
<evidence type="ECO:0000259" key="6">
    <source>
        <dbReference type="PROSITE" id="PS50145"/>
    </source>
</evidence>
<dbReference type="InterPro" id="IPR013783">
    <property type="entry name" value="Ig-like_fold"/>
</dbReference>
<feature type="domain" description="Fibronectin type-III" evidence="8">
    <location>
        <begin position="4476"/>
        <end position="4562"/>
    </location>
</feature>
<dbReference type="SUPFAM" id="SSF81383">
    <property type="entry name" value="F-box domain"/>
    <property type="match status" value="1"/>
</dbReference>
<keyword evidence="10" id="KW-1185">Reference proteome</keyword>
<feature type="domain" description="Fibronectin type-III" evidence="8">
    <location>
        <begin position="4953"/>
        <end position="5040"/>
    </location>
</feature>
<feature type="domain" description="Fibronectin type-III" evidence="8">
    <location>
        <begin position="819"/>
        <end position="904"/>
    </location>
</feature>
<dbReference type="Proteomes" id="UP000327468">
    <property type="component" value="Chromosome 16"/>
</dbReference>
<dbReference type="SUPFAM" id="SSF49599">
    <property type="entry name" value="TRAF domain-like"/>
    <property type="match status" value="1"/>
</dbReference>
<proteinExistence type="predicted"/>
<dbReference type="SMART" id="SM00060">
    <property type="entry name" value="FN3"/>
    <property type="match status" value="45"/>
</dbReference>
<feature type="domain" description="Fibronectin type-III" evidence="8">
    <location>
        <begin position="2470"/>
        <end position="2558"/>
    </location>
</feature>
<gene>
    <name evidence="9" type="ORF">PHYPO_G00074710</name>
</gene>
<feature type="domain" description="Fibronectin type-III" evidence="8">
    <location>
        <begin position="378"/>
        <end position="464"/>
    </location>
</feature>
<dbReference type="PANTHER" id="PTHR47135:SF3">
    <property type="entry name" value="FIBRONECTIN TYPE-III DOMAIN-CONTAINING PROTEIN"/>
    <property type="match status" value="1"/>
</dbReference>
<feature type="domain" description="Fibronectin type-III" evidence="8">
    <location>
        <begin position="4304"/>
        <end position="4390"/>
    </location>
</feature>
<feature type="domain" description="Fibronectin type-III" evidence="8">
    <location>
        <begin position="24"/>
        <end position="115"/>
    </location>
</feature>
<dbReference type="Pfam" id="PF15965">
    <property type="entry name" value="zf-TRAF_2"/>
    <property type="match status" value="1"/>
</dbReference>
<dbReference type="Pfam" id="PF15966">
    <property type="entry name" value="F-box_4"/>
    <property type="match status" value="1"/>
</dbReference>
<dbReference type="CDD" id="cd00063">
    <property type="entry name" value="FN3"/>
    <property type="match status" value="12"/>
</dbReference>
<dbReference type="Pfam" id="PF09294">
    <property type="entry name" value="Interfer-bind"/>
    <property type="match status" value="1"/>
</dbReference>
<feature type="signal peptide" evidence="5">
    <location>
        <begin position="1"/>
        <end position="23"/>
    </location>
</feature>
<feature type="domain" description="Fibronectin type-III" evidence="8">
    <location>
        <begin position="992"/>
        <end position="1078"/>
    </location>
</feature>
<dbReference type="Gene3D" id="3.30.40.150">
    <property type="entry name" value="TRAF-like zinc-finger, N-terminal subdomain"/>
    <property type="match status" value="1"/>
</dbReference>
<evidence type="ECO:0000313" key="10">
    <source>
        <dbReference type="Proteomes" id="UP000327468"/>
    </source>
</evidence>
<feature type="domain" description="Fibronectin type-III" evidence="8">
    <location>
        <begin position="4391"/>
        <end position="4475"/>
    </location>
</feature>
<feature type="domain" description="Fibronectin type-III" evidence="8">
    <location>
        <begin position="4648"/>
        <end position="4734"/>
    </location>
</feature>
<feature type="domain" description="Fibronectin type-III" evidence="8">
    <location>
        <begin position="3607"/>
        <end position="3695"/>
    </location>
</feature>
<feature type="zinc finger region" description="TRAF-type" evidence="4">
    <location>
        <begin position="5115"/>
        <end position="5157"/>
    </location>
</feature>
<reference evidence="9 10" key="1">
    <citation type="submission" date="2019-06" db="EMBL/GenBank/DDBJ databases">
        <title>A chromosome-scale genome assembly of the striped catfish, Pangasianodon hypophthalmus.</title>
        <authorList>
            <person name="Wen M."/>
            <person name="Zahm M."/>
            <person name="Roques C."/>
            <person name="Cabau C."/>
            <person name="Klopp C."/>
            <person name="Donnadieu C."/>
            <person name="Jouanno E."/>
            <person name="Avarre J.-C."/>
            <person name="Campet M."/>
            <person name="Ha T.T.T."/>
            <person name="Dugue R."/>
            <person name="Lampietro C."/>
            <person name="Louis A."/>
            <person name="Herpin A."/>
            <person name="Echchiki A."/>
            <person name="Berthelot C."/>
            <person name="Parey E."/>
            <person name="Roest-Crollius H."/>
            <person name="Braasch I."/>
            <person name="Postlethwait J."/>
            <person name="Bobe J."/>
            <person name="Montfort J."/>
            <person name="Bouchez O."/>
            <person name="Begum T."/>
            <person name="Schartl M."/>
            <person name="Guiguen Y."/>
        </authorList>
    </citation>
    <scope>NUCLEOTIDE SEQUENCE [LARGE SCALE GENOMIC DNA]</scope>
    <source>
        <strain evidence="9 10">Indonesia</strain>
        <tissue evidence="9">Blood</tissue>
    </source>
</reference>
<accession>A0A5N5LVA6</accession>
<feature type="chain" id="PRO_5024442488" description="Protein-tyrosine-phosphatase" evidence="5">
    <location>
        <begin position="24"/>
        <end position="5921"/>
    </location>
</feature>
<comment type="caution">
    <text evidence="9">The sequence shown here is derived from an EMBL/GenBank/DDBJ whole genome shotgun (WGS) entry which is preliminary data.</text>
</comment>
<dbReference type="InterPro" id="IPR036047">
    <property type="entry name" value="F-box-like_dom_sf"/>
</dbReference>
<dbReference type="GO" id="GO:0008270">
    <property type="term" value="F:zinc ion binding"/>
    <property type="evidence" value="ECO:0007669"/>
    <property type="project" value="UniProtKB-KW"/>
</dbReference>
<feature type="domain" description="Fibronectin type-III" evidence="8">
    <location>
        <begin position="116"/>
        <end position="204"/>
    </location>
</feature>
<feature type="domain" description="Fibronectin type-III" evidence="8">
    <location>
        <begin position="3341"/>
        <end position="3430"/>
    </location>
</feature>
<feature type="domain" description="Fibronectin type-III" evidence="8">
    <location>
        <begin position="905"/>
        <end position="991"/>
    </location>
</feature>
<feature type="domain" description="Fibronectin type-III" evidence="8">
    <location>
        <begin position="1515"/>
        <end position="1601"/>
    </location>
</feature>
<feature type="domain" description="Fibronectin type-III" evidence="8">
    <location>
        <begin position="2993"/>
        <end position="3081"/>
    </location>
</feature>
<feature type="domain" description="TRAF-type" evidence="6">
    <location>
        <begin position="5115"/>
        <end position="5157"/>
    </location>
</feature>
<sequence>MGSLRELGFFIWIALAQIKNTQTQECNIITSISSPSATSLLVQWTSYTGATNYILDLRVVNTSNVAPVVVTVSALTTQKEVFGLKPGTLYTVVVKVFRFYNVECSDTRIARTVPDTSQIISGRAVSSTAIALEWDRVSSVDQYFVIVSSSVTSERFNLSFTNTSAIIQNLRPTTSYDCYVFTSNSAGLGARSRVRTVTTLVQPPAVVTVVPISTQAVRVTWQPVDKVLMYKVTVTDAKGTQILSTTVSSTFQEVQNLLPCKMYLIAVSSLNMFLDPGEPRQVNHTANNLNSVTSVSADYNCVSASAMVSWGAVFGAESYRATAVDQNGRTVSCTSTGTTCMLARLGCGRDYVVWVSAIANNCESISSNTAFFQTVPCSPAKLNLFRECSSNVIIFSWAPTNNTAFYRAQLEDSAGGSQACITTESSCFFTNTVCGRSYNFTVYSVNGECNSPVSPAVSVQTAPCKPSNLITESDCKTDILRSSWDAADGVTQYIVEGRGNRGNSSYESYYSCTSKTRSCSIPGVACGESLTMMITAFNDDCYSEVILGQETNTAPCVPQNLLPITDCSPDSITLTWNMANGALYYIASVTDSLGGMYTCSTADLNCRITGLNCGTKYNASIFSSNYKCNSSVSNKIIVETAPCPPSQVQTTLDCDGNRALVSWLSSRFPGSYTASMVDQSGGLLNCSTVNSSCWVPSLKCGQVYDVSITYHNGICRSRPSAPIRMNSVPCGPGNFNTWVDCSSGVLQLTWDQTYGANGYSASVVSASSGRQHFCNSTSSSCSLSSLACGESYVASVRSYNGTCFSMLSRAVTFKEVPCVPTNVTVARTCSNRTTVMWQASLGAQSYRVIAMGNKGHQTTCSSNTTTCSLTDLRCGQVYNVSVVAIDDACSSLQSQSATLQTGPCAPFNIRSVIECITNTVTLSWDSSPTSVSYTGRAVGSNGHTVWCNSTSAGCQLTGLRCGQDYVIRLTASDGVCASTESEIYTQSTAPCAPATVSKFLYCDINMLSVTWSPSPMALSYSALIRPVNGLLRGCSSSDTSCTISGLQCGLSYTLTVMAANRVCTGPESPSQIIQTAPCIPASVFASVVCVSNTVRASWAQAVGALSYTSVLTGPSGFTRSCSTSALSCDFSGLTCAQTYTLQVLASNSICNSTATTGVSVTTGPCDPYNVVAQLQCGSGAVNVSWQASAGARAYTVQAYMQSQTVPSASCVSSSTTCTLTQLQCGTVFNVSVLASDSTCNSSPWAGTTVKTAPCPPVLQVFPSSCISDQVMVSWAWVQDALDVTVIASSTLGQSVSCGSSNNSCTLQGLRCGQRYTVQGTSRGLWCNSIGGVPLSIVTVPCTPAAVRIDYTCGTSMAVLSWNESLGRENFIARIQTQDHSDSCSSNQTRCSISSLLCGRLYNVTVGAVAGQCNSSNVARTQLQTAPCAPQNVSVSLQCANNTASVIWTLSPGAIGYNVTALGRDGDVKYCRNSNTYCQIPNMPCSQTYNFVVTPFSDTCNGLQSSAFTFTSGPCPPSGVKVSLLCQNNVGSVSWNAALNAERYIATATSSDGFRHNCTTNGTSCVFLDLYCGKNYSITVVTLQGGCWSDPSTPVLLRSAICTPANLAGVTQCGTNDITITWNPSPWPGVTYFLFSQQDSGANSTFNTTATSITLNQLQCGWLFTVRVAAQDNTCTSQYSAPVQIRTAPCAPSGLAATASCGTNQGNLTWLSGAGALFYTTTLVSSDGGSFSCTSNTTSCVVKLDCDRIYTATVISSTGLCNSTANSSTQFSSAPCLISNVQTQLNCSANSLAVQWAAINGSKNYTALAIGTDGTRTSCNANSTACTIQGLRCGRSYGIAVTTYSIRCSIPGSDLQVQTAPCKAENLSVSLECNTSIATVRWNTTGVDQSYNVLAVNITGGVVRCGTRASYCTFNQFQCGETYTVTVTGVTQECTSQPSTSVELSTAPCIPTRVTANYNCDTSITSVTWDIARGADNYVVYAVGSQGYKSNCSTTDTGCDFLDLRCGQNYNITVVAERGGCRSQPSQPYTVSTGPCPHSSPRVLLDCSSNSALVSWTPGNSILYYNASADTLDEGDRVTCSTTGFSCNMTRLQCARSYQISVSGQGYTCPSPSQGWVTINSGPCPPNQVSVQLPCESNVMSVSWQISQGSVSYLAVAQSSGGLRFNCSSNGTTCDIPGLQCGQTYEVYVSGVVGTCIGPKSQSQIVKTGPCVPQNIQTILVCQSTVLNVTWQQSGEATRYRAMVETSVGQVMFPVTDKPFFTVPNILCGLTYNVTVVAQNDKCNSSRSSVQSAISAPCPPQAISTNINCTSNTISVNWTPSVPGVSYMVQAVSSNGYYTCNSTNTFCSIRVPCGRTYNISVIPSQNGCNGVSSPYKIIQAAPCVPILKSVEIDCLSNSAWVVWNTSAGAESYTAVATDSDRRYYQCNSSDSMCPVPGLQCGRNYSFSLTATNAQCSSGVSNTIQSETVPCAPEGVNVSVGCNTGTVSVRWLRSVGALTYTATLEPPEGIASCCTTLNGSTSCEVTSLPCGQSYMVTVTAAGRTCNSSQSTAIMVQTAPCQPPRINATVSCTDNVVSVRWTSSAGGQLYTVNAVSMNGTFTDSCNGFDGSCDLRGLVCGLQYTATVVAQHSSCLSLPSPPTLIKTVPCVPQNIKLDLDCQARNLTVSWNKSLGAQFYTAMVTDSWGRSTNCQSLSDRCTISGLACGNIYHASVVASDANCSSQPSNIQSTDSVPCAPTNIRAQMDILTGTAVLSWYLSAGALRYKAMAVSSISGTNVSCDTLQTNCNLINLLCGDKYNVTIQAMGSICNSSTSMDRYLQTGPCVPVLVSASYTPSVALLLWDMTRGADSYTARAVSQQGFQTSCSARDTTCVLYNLNCSQIYNITLTAYSDIYQDGVRSNTLTLNTEPCPPTILATRAFSDRGEVTWEPSLGAVRYMVVLEGQRGDTLYCQTTNTSCSVPRLLCGTVYVTRAIAIGTSLNSSSSVGALLTTVPCLPDPISFTVAVQCANDSASISWARSAGATSYELTATSNNGDQLKCVTLQNSCNITYLECGQTYSLSLTAFNSAGAISLETGITFQSRPCVPRYVAANLQCSTRTTVLTWEQRPGVVYYLGSATFMPGVAASVCNSSADSCSFSGLQCGVQFSLRVRAYTRQCWSDFSAPVNITTEPCQVQNLTVSGSCTTNTLQLNWSNATGAFLYTISVTGNLGYTGSFQSPVSNVQVEVPCGQSYNFSVLGQNDQCRSITSTTARFSTAPCVPIGVQTFIQCEDSIASVSWAGSDGAVNYTAVAQGQTLGRTHMCTTNATVCSWSDLLCGETYMVRVIASNLQCSSTPSDNTTIRMAPCIPQILSATMDCGLRVASLTWQSSRAAQLYVMTAENNIGQQVGLTTNSTSAQISELQCGQQYYFKVSSVGQGCRSRPSNASVLQTAPCVPMGVSVVMDCTKNEARVSWNVSQGAVYYRAIAISRYNDYASCNSSGVNTFCILKALTCGAVYGVQVVAIGNECSSLPSLAVDFLSVPCTPDIVFAYLNCNSSSFSPEWTSVTGAVSYTAVARALGGQNSSCSTNSTSCFLRQLACGQIHNITVTASNSQCSSNQSTALQVTSGPCPPARVNSSMNCQANSAQVQWDPNGGAESYEVSALGTRGNVTGCNTTGTFCNLSNLLCSNVYNISVVAISNNCRVRGNPVTQLRSVPCVPVPLNPTLDCVSGAVTMTWQPSSGATSYRALAQGSGGYSSSCNSNSTTCVFTGLLCGLNYSFTVSASDSTCTSANSSSVQLKTVPCAPTGVQASLLCSSNSAAVTWLSSSGALRYRAIAVNINGSHTVSCNSSLPSCTAGQLLCGTSYNVTVVALDDACSSGRSVATQVRSAPCAPQNVQVQMNCTASAMTVTWAANPDAEFFLVDAVSSNMSLSCNTTGTVCSIRGLVCGLSLSVTVRAVRGGCQSIPSAAVQASSAPCIPQGQSGNLDCVTNSVWVSWQQAAGAESYQVLAVSGGGANSICSTSDLFCNVPNLLCGTQYTFQVTAMNSWCASKQYNSSFYIVTGPCSLMGISAVTECRSSSIRVSWLTQSSSSFLVVTAEGQDLSFLGCNSTSTSCVLNGARCGMQYAIIVSASSDKCSSLRSPPYYISTAPCAPQAVSVRPLCDTESVLVSWARSNLAQSYYLTANGADGDIQNCSSTTENCTLSRLRCGQPYTLSVIASDGNCTSLASQALTFNTTSCAPLNLNVSISCGNNSATLSWSSSKGSVWYYALAVNAQGDRRQCNATGTSCTIAGLQCGTLYNFSVQASGGLCNSSRSPIVQKAAAPCAPQAVSVRPLCDTESVLVSWARSNLAQSYYLTANGADGDIQNCSSTTENCTLSRLPCGQSYTLSVIASDGNCTSPASQALTFNTTPCAPLSLNVSCGNNSTTLSWSSSKGSVWYYALAVNAQGDRRQCNATGTSCTIAGLQCGTLYNFSVQASGGLCNSSRSPIVQKAAAPCAPQAVSVRPLCDTESVLVSWARSNLAQSYYLTATGADGDIQNCSSTTENCTLSRLPCGQSYTLSVIASDGNCTSPASQALTFNTTPCAPLSLNVSCGNNSTTLSWSSSKGSVWYYALAVNAQGDRRQCNATGTSCTIAGLQCGTLYNFSVQASDAVCNSSRSPIVQKAAAPCAPQAVSVRPLCDTESVLVSWARSNLAQSYYLTANGVDGDIQNCSSTTENCTLSRLRCGQPYTLSVIASDGNCTSPASQALTFNTTSCAPLNLNVSISCGNNSTTLSWSSSKGSLWYYALAVNAQGDRRQCNATGTSCTIAGLQCGTLYNFSVQASGGLCNSSRSPIVQKAAVPCPPTSVTIDTRNMENASLVRVRWSAVTCLAVQYLVELNGQFLYDPSSLVQLASYWIEQTYFEFLVPCDILYSVVVIAGSGAGNGAPSFAVNGSTGFCPVYSSNTAGSVLDRRRRDLREAEILAGVEDEDVLLVPEVTVVHVEGVTLHVEWAPVTGASYYTVIVREDTESHPYEVVLTVQGEVSDIPDLKPATRYCVTLSAKTSIKQSAYSTPVCITSECGTAGLADTSGHFIPEAWASANIPALAFLKMEELHTHCVSCVSRRCMVKPEPGTSCDLLVCPLVCGAVFHSCKVDEHRLLCPLERVPCLNHSIGCPFMLARGKMAEHLEVCPAGVVCCTMEWNRWPVNDEDYRSYERLSRDADEEEQLDMALALQDQRTMLASLKLVSLAPTNCPDRKPQLAETREKPSVIADVMVPTMTLEEDMDGASVLCCSKDIISNGINGLNEEHYGELYQTTVETTKSLSAALNVLIHLNASDTQCQTTSVSAAQPDLNGELHEVLLMKEDTGSYCDKIASGVSGLNEELQPQRHQTLMELGRNLASALGALGDAVKGSEPSCIFSKTNSAIDQPDTVECADIEMKDSTSENEVEFGAVGGIDDEDSDKLPGHISQEHCQESSLRLGDEDEKSLCNNCHNAVSSRKSQDHSMEPAEIDECSEHGDSWEFVGPLIPHRPELRHDLATVVMQEASGSQAPLLQPPVHAQALVVPRDSLLPSIALDFEDKAFERKLQNLQLLRNFMPLALNGRKGCFTESFPHRQHRCKMEDKAVDTSDLEQEPQDDPLGLGEIDFTAAALLFCLEESPRARRISDTLYAFGGSRVDFGTQTFSFPAAILATSTMVGEVASASACDRAAPRLSQPSPFCTLRLDLTLEQLVPRPSWAPREGSMFTFECGQLFRREEFLSHFRNVHGDIHSGLNGWMEHRCPLAYYGCTYSQRRFCPSRQGSKVVHDRHLRSFGIQPMMDIVTEPGCDRLSALPFEILQHVARFLDGFSLCQLSMVSRTMRDVCASLLQTRGMVVVQWEKRQYPDGSRSWQIKDKVWRFSTAFSPVTRWEFADISSMADHLKRCPYNEVHRQVEAVPLPCMCTTRELTRGGRSLRSVLKPVL</sequence>
<evidence type="ECO:0000259" key="7">
    <source>
        <dbReference type="PROSITE" id="PS50181"/>
    </source>
</evidence>
<dbReference type="Gene3D" id="2.60.40.10">
    <property type="entry name" value="Immunoglobulins"/>
    <property type="match status" value="29"/>
</dbReference>
<dbReference type="PROSITE" id="PS50181">
    <property type="entry name" value="FBOX"/>
    <property type="match status" value="1"/>
</dbReference>
<feature type="domain" description="Fibronectin type-III" evidence="8">
    <location>
        <begin position="4735"/>
        <end position="4824"/>
    </location>
</feature>
<organism evidence="9 10">
    <name type="scientific">Pangasianodon hypophthalmus</name>
    <name type="common">Striped catfish</name>
    <name type="synonym">Helicophagus hypophthalmus</name>
    <dbReference type="NCBI Taxonomy" id="310915"/>
    <lineage>
        <taxon>Eukaryota</taxon>
        <taxon>Metazoa</taxon>
        <taxon>Chordata</taxon>
        <taxon>Craniata</taxon>
        <taxon>Vertebrata</taxon>
        <taxon>Euteleostomi</taxon>
        <taxon>Actinopterygii</taxon>
        <taxon>Neopterygii</taxon>
        <taxon>Teleostei</taxon>
        <taxon>Ostariophysi</taxon>
        <taxon>Siluriformes</taxon>
        <taxon>Pangasiidae</taxon>
        <taxon>Pangasianodon</taxon>
    </lineage>
</organism>
<feature type="domain" description="Fibronectin type-III" evidence="8">
    <location>
        <begin position="1079"/>
        <end position="1165"/>
    </location>
</feature>
<evidence type="ECO:0008006" key="11">
    <source>
        <dbReference type="Google" id="ProtNLM"/>
    </source>
</evidence>
<dbReference type="InterPro" id="IPR003961">
    <property type="entry name" value="FN3_dom"/>
</dbReference>